<feature type="region of interest" description="Disordered" evidence="1">
    <location>
        <begin position="1"/>
        <end position="23"/>
    </location>
</feature>
<accession>A0AAJ0ANX6</accession>
<dbReference type="PANTHER" id="PTHR34414">
    <property type="entry name" value="HET DOMAIN-CONTAINING PROTEIN-RELATED"/>
    <property type="match status" value="1"/>
</dbReference>
<keyword evidence="4" id="KW-1185">Reference proteome</keyword>
<dbReference type="GeneID" id="85459157"/>
<organism evidence="3 4">
    <name type="scientific">Colletotrichum godetiae</name>
    <dbReference type="NCBI Taxonomy" id="1209918"/>
    <lineage>
        <taxon>Eukaryota</taxon>
        <taxon>Fungi</taxon>
        <taxon>Dikarya</taxon>
        <taxon>Ascomycota</taxon>
        <taxon>Pezizomycotina</taxon>
        <taxon>Sordariomycetes</taxon>
        <taxon>Hypocreomycetidae</taxon>
        <taxon>Glomerellales</taxon>
        <taxon>Glomerellaceae</taxon>
        <taxon>Colletotrichum</taxon>
        <taxon>Colletotrichum acutatum species complex</taxon>
    </lineage>
</organism>
<proteinExistence type="predicted"/>
<evidence type="ECO:0000256" key="1">
    <source>
        <dbReference type="SAM" id="MobiDB-lite"/>
    </source>
</evidence>
<evidence type="ECO:0000313" key="4">
    <source>
        <dbReference type="Proteomes" id="UP001224890"/>
    </source>
</evidence>
<dbReference type="RefSeq" id="XP_060430697.1">
    <property type="nucleotide sequence ID" value="XM_060574631.1"/>
</dbReference>
<dbReference type="EMBL" id="JAHMHR010000016">
    <property type="protein sequence ID" value="KAK1676694.1"/>
    <property type="molecule type" value="Genomic_DNA"/>
</dbReference>
<comment type="caution">
    <text evidence="3">The sequence shown here is derived from an EMBL/GenBank/DDBJ whole genome shotgun (WGS) entry which is preliminary data.</text>
</comment>
<dbReference type="PANTHER" id="PTHR34414:SF1">
    <property type="entry name" value="SUBTILISIN-LIKE SERINE PROTEASE"/>
    <property type="match status" value="1"/>
</dbReference>
<dbReference type="Proteomes" id="UP001224890">
    <property type="component" value="Unassembled WGS sequence"/>
</dbReference>
<evidence type="ECO:0008006" key="5">
    <source>
        <dbReference type="Google" id="ProtNLM"/>
    </source>
</evidence>
<sequence>MAHTPQATAPSSPPPKPPVPISRDTALQLSTSTTLPPIFRYKDRLANVTNARESVTLFLETDLQTKRLEKMYPYLWLAGLPRAARPLHRQKVVGRNICVTENPEEHMTWHDTTIFIKPLPDYFFDHNLWEETICDNGALYRSACGLLLSYVWLISYRSDLRIAHEMGLLPSCIKWEIWTRMVLDFSSQNDVQTRSWVSPRYEYGELRLSRLNTLYRLGAAGFSATRFVYGYISGSKQYTTFFERNFGWLLVVFIYITVILSALQVALATERLGSDGKFQAFSYDIALISLGFVAAAIGIILAVWACLFWFYILSTLRYHKRPTVLRLKGGTKV</sequence>
<feature type="transmembrane region" description="Helical" evidence="2">
    <location>
        <begin position="287"/>
        <end position="312"/>
    </location>
</feature>
<evidence type="ECO:0000313" key="3">
    <source>
        <dbReference type="EMBL" id="KAK1676694.1"/>
    </source>
</evidence>
<name>A0AAJ0ANX6_9PEZI</name>
<reference evidence="3" key="1">
    <citation type="submission" date="2021-06" db="EMBL/GenBank/DDBJ databases">
        <title>Comparative genomics, transcriptomics and evolutionary studies reveal genomic signatures of adaptation to plant cell wall in hemibiotrophic fungi.</title>
        <authorList>
            <consortium name="DOE Joint Genome Institute"/>
            <person name="Baroncelli R."/>
            <person name="Diaz J.F."/>
            <person name="Benocci T."/>
            <person name="Peng M."/>
            <person name="Battaglia E."/>
            <person name="Haridas S."/>
            <person name="Andreopoulos W."/>
            <person name="Labutti K."/>
            <person name="Pangilinan J."/>
            <person name="Floch G.L."/>
            <person name="Makela M.R."/>
            <person name="Henrissat B."/>
            <person name="Grigoriev I.V."/>
            <person name="Crouch J.A."/>
            <person name="De Vries R.P."/>
            <person name="Sukno S.A."/>
            <person name="Thon M.R."/>
        </authorList>
    </citation>
    <scope>NUCLEOTIDE SEQUENCE</scope>
    <source>
        <strain evidence="3">CBS 193.32</strain>
    </source>
</reference>
<keyword evidence="2" id="KW-0472">Membrane</keyword>
<dbReference type="InterPro" id="IPR046536">
    <property type="entry name" value="DUF6601"/>
</dbReference>
<gene>
    <name evidence="3" type="ORF">BDP55DRAFT_660484</name>
</gene>
<dbReference type="Pfam" id="PF20246">
    <property type="entry name" value="DUF6601"/>
    <property type="match status" value="1"/>
</dbReference>
<protein>
    <recommendedName>
        <fullName evidence="5">Subtilisin-like serine protease</fullName>
    </recommendedName>
</protein>
<feature type="compositionally biased region" description="Pro residues" evidence="1">
    <location>
        <begin position="11"/>
        <end position="20"/>
    </location>
</feature>
<keyword evidence="2" id="KW-1133">Transmembrane helix</keyword>
<evidence type="ECO:0000256" key="2">
    <source>
        <dbReference type="SAM" id="Phobius"/>
    </source>
</evidence>
<dbReference type="AlphaFoldDB" id="A0AAJ0ANX6"/>
<keyword evidence="2" id="KW-0812">Transmembrane</keyword>
<feature type="transmembrane region" description="Helical" evidence="2">
    <location>
        <begin position="246"/>
        <end position="267"/>
    </location>
</feature>